<dbReference type="InterPro" id="IPR027271">
    <property type="entry name" value="Acetolactate_synth/TF_NikR_C"/>
</dbReference>
<dbReference type="SUPFAM" id="SSF55021">
    <property type="entry name" value="ACT-like"/>
    <property type="match status" value="2"/>
</dbReference>
<dbReference type="InterPro" id="IPR045865">
    <property type="entry name" value="ACT-like_dom_sf"/>
</dbReference>
<dbReference type="PROSITE" id="PS51671">
    <property type="entry name" value="ACT"/>
    <property type="match status" value="1"/>
</dbReference>
<dbReference type="Gene3D" id="3.30.70.260">
    <property type="match status" value="1"/>
</dbReference>
<dbReference type="InterPro" id="IPR039557">
    <property type="entry name" value="AHAS_ACT"/>
</dbReference>
<organism evidence="10 11">
    <name type="scientific">Candidatus Anaerobutyricum stercoripullorum</name>
    <dbReference type="NCBI Taxonomy" id="2838456"/>
    <lineage>
        <taxon>Bacteria</taxon>
        <taxon>Bacillati</taxon>
        <taxon>Bacillota</taxon>
        <taxon>Clostridia</taxon>
        <taxon>Lachnospirales</taxon>
        <taxon>Lachnospiraceae</taxon>
        <taxon>Anaerobutyricum</taxon>
    </lineage>
</organism>
<evidence type="ECO:0000313" key="11">
    <source>
        <dbReference type="Proteomes" id="UP000886805"/>
    </source>
</evidence>
<dbReference type="AlphaFoldDB" id="A0A9D1X5F6"/>
<dbReference type="PANTHER" id="PTHR30239">
    <property type="entry name" value="ACETOLACTATE SYNTHASE SMALL SUBUNIT"/>
    <property type="match status" value="1"/>
</dbReference>
<dbReference type="GO" id="GO:0009099">
    <property type="term" value="P:L-valine biosynthetic process"/>
    <property type="evidence" value="ECO:0007669"/>
    <property type="project" value="UniProtKB-UniRule"/>
</dbReference>
<dbReference type="InterPro" id="IPR002912">
    <property type="entry name" value="ACT_dom"/>
</dbReference>
<protein>
    <recommendedName>
        <fullName evidence="8">Acetolactate synthase small subunit</fullName>
        <shortName evidence="8">AHAS</shortName>
        <shortName evidence="8">ALS</shortName>
        <ecNumber evidence="8">2.2.1.6</ecNumber>
    </recommendedName>
    <alternativeName>
        <fullName evidence="8">Acetohydroxy-acid synthase small subunit</fullName>
    </alternativeName>
</protein>
<dbReference type="PANTHER" id="PTHR30239:SF0">
    <property type="entry name" value="ACETOLACTATE SYNTHASE SMALL SUBUNIT 1, CHLOROPLASTIC"/>
    <property type="match status" value="1"/>
</dbReference>
<comment type="pathway">
    <text evidence="1 8">Amino-acid biosynthesis; L-isoleucine biosynthesis; L-isoleucine from 2-oxobutanoate: step 1/4.</text>
</comment>
<dbReference type="GO" id="GO:0005829">
    <property type="term" value="C:cytosol"/>
    <property type="evidence" value="ECO:0007669"/>
    <property type="project" value="TreeGrafter"/>
</dbReference>
<dbReference type="Pfam" id="PF10369">
    <property type="entry name" value="ALS_ss_C"/>
    <property type="match status" value="1"/>
</dbReference>
<dbReference type="GO" id="GO:1990610">
    <property type="term" value="F:acetolactate synthase regulator activity"/>
    <property type="evidence" value="ECO:0007669"/>
    <property type="project" value="UniProtKB-UniRule"/>
</dbReference>
<evidence type="ECO:0000256" key="2">
    <source>
        <dbReference type="ARBA" id="ARBA00005025"/>
    </source>
</evidence>
<comment type="similarity">
    <text evidence="3 8">Belongs to the acetolactate synthase small subunit family.</text>
</comment>
<evidence type="ECO:0000259" key="9">
    <source>
        <dbReference type="PROSITE" id="PS51671"/>
    </source>
</evidence>
<dbReference type="CDD" id="cd04878">
    <property type="entry name" value="ACT_AHAS"/>
    <property type="match status" value="1"/>
</dbReference>
<evidence type="ECO:0000256" key="3">
    <source>
        <dbReference type="ARBA" id="ARBA00006341"/>
    </source>
</evidence>
<comment type="catalytic activity">
    <reaction evidence="7 8">
        <text>2 pyruvate + H(+) = (2S)-2-acetolactate + CO2</text>
        <dbReference type="Rhea" id="RHEA:25249"/>
        <dbReference type="ChEBI" id="CHEBI:15361"/>
        <dbReference type="ChEBI" id="CHEBI:15378"/>
        <dbReference type="ChEBI" id="CHEBI:16526"/>
        <dbReference type="ChEBI" id="CHEBI:58476"/>
        <dbReference type="EC" id="2.2.1.6"/>
    </reaction>
</comment>
<dbReference type="Pfam" id="PF22629">
    <property type="entry name" value="ACT_AHAS_ss"/>
    <property type="match status" value="1"/>
</dbReference>
<dbReference type="NCBIfam" id="NF008864">
    <property type="entry name" value="PRK11895.1"/>
    <property type="match status" value="1"/>
</dbReference>
<evidence type="ECO:0000256" key="5">
    <source>
        <dbReference type="ARBA" id="ARBA00022605"/>
    </source>
</evidence>
<name>A0A9D1X5F6_9FIRM</name>
<sequence length="164" mass="18275">MKQIVLSLLVDNNPGVLARVASLFSRRGYNIDSLSAGVTDSPKYTRITVAVSGDDQILEQIRNQIQKLEEVRRIIVLDDKESVCRELVLVKVLADKKEKQDIIAIADVFRAKIVDVSMESVMIELTGTQNKLDAFLNLLSDFEVLEMVRTGLTGLGRGMSVLKR</sequence>
<evidence type="ECO:0000256" key="1">
    <source>
        <dbReference type="ARBA" id="ARBA00004974"/>
    </source>
</evidence>
<dbReference type="InterPro" id="IPR004789">
    <property type="entry name" value="Acetalactate_synth_ssu"/>
</dbReference>
<reference evidence="10" key="2">
    <citation type="submission" date="2021-04" db="EMBL/GenBank/DDBJ databases">
        <authorList>
            <person name="Gilroy R."/>
        </authorList>
    </citation>
    <scope>NUCLEOTIDE SEQUENCE</scope>
    <source>
        <strain evidence="10">ChiSxjej3B15-1167</strain>
    </source>
</reference>
<dbReference type="FunFam" id="3.30.70.1150:FF:000001">
    <property type="entry name" value="Acetolactate synthase small subunit"/>
    <property type="match status" value="1"/>
</dbReference>
<accession>A0A9D1X5F6</accession>
<dbReference type="Proteomes" id="UP000886805">
    <property type="component" value="Unassembled WGS sequence"/>
</dbReference>
<dbReference type="GO" id="GO:0009097">
    <property type="term" value="P:isoleucine biosynthetic process"/>
    <property type="evidence" value="ECO:0007669"/>
    <property type="project" value="UniProtKB-UniRule"/>
</dbReference>
<feature type="domain" description="ACT" evidence="9">
    <location>
        <begin position="5"/>
        <end position="79"/>
    </location>
</feature>
<comment type="subunit">
    <text evidence="4 8">Dimer of large and small chains.</text>
</comment>
<evidence type="ECO:0000256" key="4">
    <source>
        <dbReference type="ARBA" id="ARBA00011744"/>
    </source>
</evidence>
<dbReference type="GO" id="GO:0003984">
    <property type="term" value="F:acetolactate synthase activity"/>
    <property type="evidence" value="ECO:0007669"/>
    <property type="project" value="UniProtKB-UniRule"/>
</dbReference>
<gene>
    <name evidence="10" type="primary">ilvN</name>
    <name evidence="10" type="ORF">H9849_07280</name>
</gene>
<comment type="function">
    <text evidence="8">Catalyzes the conversion of 2 pyruvate molecules into acetolactate in the first common step of the biosynthetic pathway of the branched-amino acids such as leucine, isoleucine, and valine.</text>
</comment>
<comment type="caution">
    <text evidence="10">The sequence shown here is derived from an EMBL/GenBank/DDBJ whole genome shotgun (WGS) entry which is preliminary data.</text>
</comment>
<dbReference type="NCBIfam" id="TIGR00119">
    <property type="entry name" value="acolac_sm"/>
    <property type="match status" value="1"/>
</dbReference>
<evidence type="ECO:0000313" key="10">
    <source>
        <dbReference type="EMBL" id="HIX72811.1"/>
    </source>
</evidence>
<evidence type="ECO:0000256" key="8">
    <source>
        <dbReference type="RuleBase" id="RU368092"/>
    </source>
</evidence>
<dbReference type="EC" id="2.2.1.6" evidence="8"/>
<comment type="pathway">
    <text evidence="2 8">Amino-acid biosynthesis; L-valine biosynthesis; L-valine from pyruvate: step 1/4.</text>
</comment>
<keyword evidence="6 8" id="KW-0100">Branched-chain amino acid biosynthesis</keyword>
<dbReference type="Gene3D" id="3.30.70.1150">
    <property type="entry name" value="ACT-like. Chain A, domain 2"/>
    <property type="match status" value="1"/>
</dbReference>
<evidence type="ECO:0000256" key="6">
    <source>
        <dbReference type="ARBA" id="ARBA00023304"/>
    </source>
</evidence>
<proteinExistence type="inferred from homology"/>
<keyword evidence="8 10" id="KW-0808">Transferase</keyword>
<reference evidence="10" key="1">
    <citation type="journal article" date="2021" name="PeerJ">
        <title>Extensive microbial diversity within the chicken gut microbiome revealed by metagenomics and culture.</title>
        <authorList>
            <person name="Gilroy R."/>
            <person name="Ravi A."/>
            <person name="Getino M."/>
            <person name="Pursley I."/>
            <person name="Horton D.L."/>
            <person name="Alikhan N.F."/>
            <person name="Baker D."/>
            <person name="Gharbi K."/>
            <person name="Hall N."/>
            <person name="Watson M."/>
            <person name="Adriaenssens E.M."/>
            <person name="Foster-Nyarko E."/>
            <person name="Jarju S."/>
            <person name="Secka A."/>
            <person name="Antonio M."/>
            <person name="Oren A."/>
            <person name="Chaudhuri R.R."/>
            <person name="La Ragione R."/>
            <person name="Hildebrand F."/>
            <person name="Pallen M.J."/>
        </authorList>
    </citation>
    <scope>NUCLEOTIDE SEQUENCE</scope>
    <source>
        <strain evidence="10">ChiSxjej3B15-1167</strain>
    </source>
</reference>
<dbReference type="EMBL" id="DXEQ01000217">
    <property type="protein sequence ID" value="HIX72811.1"/>
    <property type="molecule type" value="Genomic_DNA"/>
</dbReference>
<dbReference type="InterPro" id="IPR054480">
    <property type="entry name" value="AHAS_small-like_ACT"/>
</dbReference>
<evidence type="ECO:0000256" key="7">
    <source>
        <dbReference type="ARBA" id="ARBA00048670"/>
    </source>
</evidence>
<keyword evidence="5 8" id="KW-0028">Amino-acid biosynthesis</keyword>
<dbReference type="InterPro" id="IPR019455">
    <property type="entry name" value="Acetolactate_synth_ssu_C"/>
</dbReference>